<keyword evidence="5 7" id="KW-0472">Membrane</keyword>
<dbReference type="OMA" id="CCILLEN"/>
<protein>
    <submittedName>
        <fullName evidence="8">Uncharacterized protein</fullName>
    </submittedName>
</protein>
<feature type="compositionally biased region" description="Polar residues" evidence="6">
    <location>
        <begin position="50"/>
        <end position="77"/>
    </location>
</feature>
<sequence length="335" mass="36323">MCSLPWVVAQGKIQLLKDTLGKGNSNVPKPEEKSPLVNGVGSQIKPASTFARSTPTRSAQSRTTSCGPGSSTPDQPTVTNILARTHASTHPIARTLLANFFSETADASLLCGLLLKGIDHIRTRYRPLKSAIGSDNPQSVNQLLTDLNPFNSSTSAQFQAVQSGSTGLLKQLELNRKKTRAKLRAATRARHGSAVLFVALVTATSLFGAFVAVHGLIALAALPGLVLDCGRLDRTLAQLDAATKGMYILNRDLDTVSRLVERLTDEVEHVVGLAKFWEEEGSLMNEIRREVSRNDASFSQKLDELEEHLYLCFLTINKARGIVMKEVLVGNKLPI</sequence>
<dbReference type="PANTHER" id="PTHR31113">
    <property type="entry name" value="UPF0496 PROTEIN 3-RELATED"/>
    <property type="match status" value="1"/>
</dbReference>
<keyword evidence="4 7" id="KW-1133">Transmembrane helix</keyword>
<feature type="transmembrane region" description="Helical" evidence="7">
    <location>
        <begin position="194"/>
        <end position="222"/>
    </location>
</feature>
<evidence type="ECO:0000313" key="9">
    <source>
        <dbReference type="Proteomes" id="UP000243459"/>
    </source>
</evidence>
<evidence type="ECO:0000313" key="8">
    <source>
        <dbReference type="EMBL" id="ONK56888.1"/>
    </source>
</evidence>
<evidence type="ECO:0000256" key="6">
    <source>
        <dbReference type="SAM" id="MobiDB-lite"/>
    </source>
</evidence>
<evidence type="ECO:0000256" key="4">
    <source>
        <dbReference type="ARBA" id="ARBA00022989"/>
    </source>
</evidence>
<comment type="subcellular location">
    <subcellularLocation>
        <location evidence="1">Membrane</location>
    </subcellularLocation>
</comment>
<reference evidence="9" key="1">
    <citation type="journal article" date="2017" name="Nat. Commun.">
        <title>The asparagus genome sheds light on the origin and evolution of a young Y chromosome.</title>
        <authorList>
            <person name="Harkess A."/>
            <person name="Zhou J."/>
            <person name="Xu C."/>
            <person name="Bowers J.E."/>
            <person name="Van der Hulst R."/>
            <person name="Ayyampalayam S."/>
            <person name="Mercati F."/>
            <person name="Riccardi P."/>
            <person name="McKain M.R."/>
            <person name="Kakrana A."/>
            <person name="Tang H."/>
            <person name="Ray J."/>
            <person name="Groenendijk J."/>
            <person name="Arikit S."/>
            <person name="Mathioni S.M."/>
            <person name="Nakano M."/>
            <person name="Shan H."/>
            <person name="Telgmann-Rauber A."/>
            <person name="Kanno A."/>
            <person name="Yue Z."/>
            <person name="Chen H."/>
            <person name="Li W."/>
            <person name="Chen Y."/>
            <person name="Xu X."/>
            <person name="Zhang Y."/>
            <person name="Luo S."/>
            <person name="Chen H."/>
            <person name="Gao J."/>
            <person name="Mao Z."/>
            <person name="Pires J.C."/>
            <person name="Luo M."/>
            <person name="Kudrna D."/>
            <person name="Wing R.A."/>
            <person name="Meyers B.C."/>
            <person name="Yi K."/>
            <person name="Kong H."/>
            <person name="Lavrijsen P."/>
            <person name="Sunseri F."/>
            <person name="Falavigna A."/>
            <person name="Ye Y."/>
            <person name="Leebens-Mack J.H."/>
            <person name="Chen G."/>
        </authorList>
    </citation>
    <scope>NUCLEOTIDE SEQUENCE [LARGE SCALE GENOMIC DNA]</scope>
    <source>
        <strain evidence="9">cv. DH0086</strain>
    </source>
</reference>
<evidence type="ECO:0000256" key="7">
    <source>
        <dbReference type="SAM" id="Phobius"/>
    </source>
</evidence>
<dbReference type="GO" id="GO:0016020">
    <property type="term" value="C:membrane"/>
    <property type="evidence" value="ECO:0007669"/>
    <property type="project" value="UniProtKB-SubCell"/>
</dbReference>
<evidence type="ECO:0000256" key="2">
    <source>
        <dbReference type="ARBA" id="ARBA00009074"/>
    </source>
</evidence>
<dbReference type="EMBL" id="CM007390">
    <property type="protein sequence ID" value="ONK56888.1"/>
    <property type="molecule type" value="Genomic_DNA"/>
</dbReference>
<feature type="region of interest" description="Disordered" evidence="6">
    <location>
        <begin position="19"/>
        <end position="77"/>
    </location>
</feature>
<evidence type="ECO:0000256" key="3">
    <source>
        <dbReference type="ARBA" id="ARBA00022692"/>
    </source>
</evidence>
<dbReference type="Proteomes" id="UP000243459">
    <property type="component" value="Chromosome 10"/>
</dbReference>
<proteinExistence type="inferred from homology"/>
<evidence type="ECO:0000256" key="5">
    <source>
        <dbReference type="ARBA" id="ARBA00023136"/>
    </source>
</evidence>
<dbReference type="InterPro" id="IPR007749">
    <property type="entry name" value="DUF677"/>
</dbReference>
<gene>
    <name evidence="8" type="ORF">A4U43_C10F14190</name>
</gene>
<organism evidence="8 9">
    <name type="scientific">Asparagus officinalis</name>
    <name type="common">Garden asparagus</name>
    <dbReference type="NCBI Taxonomy" id="4686"/>
    <lineage>
        <taxon>Eukaryota</taxon>
        <taxon>Viridiplantae</taxon>
        <taxon>Streptophyta</taxon>
        <taxon>Embryophyta</taxon>
        <taxon>Tracheophyta</taxon>
        <taxon>Spermatophyta</taxon>
        <taxon>Magnoliopsida</taxon>
        <taxon>Liliopsida</taxon>
        <taxon>Asparagales</taxon>
        <taxon>Asparagaceae</taxon>
        <taxon>Asparagoideae</taxon>
        <taxon>Asparagus</taxon>
    </lineage>
</organism>
<dbReference type="PANTHER" id="PTHR31113:SF6">
    <property type="entry name" value="UPF0496 PROTEIN 3"/>
    <property type="match status" value="1"/>
</dbReference>
<evidence type="ECO:0000256" key="1">
    <source>
        <dbReference type="ARBA" id="ARBA00004370"/>
    </source>
</evidence>
<keyword evidence="9" id="KW-1185">Reference proteome</keyword>
<keyword evidence="3 7" id="KW-0812">Transmembrane</keyword>
<comment type="similarity">
    <text evidence="2">Belongs to the UPF0496 family.</text>
</comment>
<accession>A0A5P1E2Y8</accession>
<dbReference type="Gramene" id="ONK56888">
    <property type="protein sequence ID" value="ONK56888"/>
    <property type="gene ID" value="A4U43_C10F14190"/>
</dbReference>
<name>A0A5P1E2Y8_ASPOF</name>
<dbReference type="AlphaFoldDB" id="A0A5P1E2Y8"/>